<gene>
    <name evidence="2" type="ORF">LARSCL_LOCUS16196</name>
</gene>
<evidence type="ECO:0000256" key="1">
    <source>
        <dbReference type="SAM" id="SignalP"/>
    </source>
</evidence>
<accession>A0AAV2B202</accession>
<feature type="chain" id="PRO_5043987842" evidence="1">
    <location>
        <begin position="29"/>
        <end position="178"/>
    </location>
</feature>
<name>A0AAV2B202_9ARAC</name>
<evidence type="ECO:0000313" key="2">
    <source>
        <dbReference type="EMBL" id="CAL1289910.1"/>
    </source>
</evidence>
<reference evidence="2 3" key="1">
    <citation type="submission" date="2024-04" db="EMBL/GenBank/DDBJ databases">
        <authorList>
            <person name="Rising A."/>
            <person name="Reimegard J."/>
            <person name="Sonavane S."/>
            <person name="Akerstrom W."/>
            <person name="Nylinder S."/>
            <person name="Hedman E."/>
            <person name="Kallberg Y."/>
        </authorList>
    </citation>
    <scope>NUCLEOTIDE SEQUENCE [LARGE SCALE GENOMIC DNA]</scope>
</reference>
<dbReference type="Proteomes" id="UP001497382">
    <property type="component" value="Unassembled WGS sequence"/>
</dbReference>
<evidence type="ECO:0000313" key="3">
    <source>
        <dbReference type="Proteomes" id="UP001497382"/>
    </source>
</evidence>
<feature type="signal peptide" evidence="1">
    <location>
        <begin position="1"/>
        <end position="28"/>
    </location>
</feature>
<keyword evidence="1" id="KW-0732">Signal</keyword>
<proteinExistence type="predicted"/>
<comment type="caution">
    <text evidence="2">The sequence shown here is derived from an EMBL/GenBank/DDBJ whole genome shotgun (WGS) entry which is preliminary data.</text>
</comment>
<keyword evidence="3" id="KW-1185">Reference proteome</keyword>
<protein>
    <submittedName>
        <fullName evidence="2">Uncharacterized protein</fullName>
    </submittedName>
</protein>
<dbReference type="AlphaFoldDB" id="A0AAV2B202"/>
<sequence>MLLHQQKNNIILLIFICYFFACVRRKDATRDQSDENEDADDIGSTKFCELSYQILTSPMSFITTKSLSYGSGFLLRLLIALQDQHRLTKNSEIKKGIRCVAMLEIHGMIKRDPAFPAYPRECDVFHRPAGCRWTCVKIHYDQNSCPVRSCPIYFHEEDTWTLKERSWLAGLILEGKGL</sequence>
<dbReference type="EMBL" id="CAXIEN010000256">
    <property type="protein sequence ID" value="CAL1289910.1"/>
    <property type="molecule type" value="Genomic_DNA"/>
</dbReference>
<organism evidence="2 3">
    <name type="scientific">Larinioides sclopetarius</name>
    <dbReference type="NCBI Taxonomy" id="280406"/>
    <lineage>
        <taxon>Eukaryota</taxon>
        <taxon>Metazoa</taxon>
        <taxon>Ecdysozoa</taxon>
        <taxon>Arthropoda</taxon>
        <taxon>Chelicerata</taxon>
        <taxon>Arachnida</taxon>
        <taxon>Araneae</taxon>
        <taxon>Araneomorphae</taxon>
        <taxon>Entelegynae</taxon>
        <taxon>Araneoidea</taxon>
        <taxon>Araneidae</taxon>
        <taxon>Larinioides</taxon>
    </lineage>
</organism>